<dbReference type="AlphaFoldDB" id="A0A830F7G0"/>
<name>A0A830F7G0_9EURY</name>
<dbReference type="OrthoDB" id="211197at2157"/>
<dbReference type="Proteomes" id="UP000628840">
    <property type="component" value="Unassembled WGS sequence"/>
</dbReference>
<evidence type="ECO:0000313" key="3">
    <source>
        <dbReference type="Proteomes" id="UP000628840"/>
    </source>
</evidence>
<dbReference type="InterPro" id="IPR014710">
    <property type="entry name" value="RmlC-like_jellyroll"/>
</dbReference>
<dbReference type="Pfam" id="PF07883">
    <property type="entry name" value="Cupin_2"/>
    <property type="match status" value="1"/>
</dbReference>
<organism evidence="2 3">
    <name type="scientific">Halarchaeum grantii</name>
    <dbReference type="NCBI Taxonomy" id="1193105"/>
    <lineage>
        <taxon>Archaea</taxon>
        <taxon>Methanobacteriati</taxon>
        <taxon>Methanobacteriota</taxon>
        <taxon>Stenosarchaea group</taxon>
        <taxon>Halobacteria</taxon>
        <taxon>Halobacteriales</taxon>
        <taxon>Halobacteriaceae</taxon>
    </lineage>
</organism>
<comment type="caution">
    <text evidence="2">The sequence shown here is derived from an EMBL/GenBank/DDBJ whole genome shotgun (WGS) entry which is preliminary data.</text>
</comment>
<accession>A0A830F7G0</accession>
<dbReference type="InterPro" id="IPR013096">
    <property type="entry name" value="Cupin_2"/>
</dbReference>
<evidence type="ECO:0000259" key="1">
    <source>
        <dbReference type="Pfam" id="PF07883"/>
    </source>
</evidence>
<feature type="domain" description="Cupin type-2" evidence="1">
    <location>
        <begin position="33"/>
        <end position="97"/>
    </location>
</feature>
<evidence type="ECO:0000313" key="2">
    <source>
        <dbReference type="EMBL" id="GGL26756.1"/>
    </source>
</evidence>
<dbReference type="InterPro" id="IPR011051">
    <property type="entry name" value="RmlC_Cupin_sf"/>
</dbReference>
<keyword evidence="3" id="KW-1185">Reference proteome</keyword>
<protein>
    <recommendedName>
        <fullName evidence="1">Cupin type-2 domain-containing protein</fullName>
    </recommendedName>
</protein>
<reference evidence="2 3" key="1">
    <citation type="journal article" date="2019" name="Int. J. Syst. Evol. Microbiol.">
        <title>The Global Catalogue of Microorganisms (GCM) 10K type strain sequencing project: providing services to taxonomists for standard genome sequencing and annotation.</title>
        <authorList>
            <consortium name="The Broad Institute Genomics Platform"/>
            <consortium name="The Broad Institute Genome Sequencing Center for Infectious Disease"/>
            <person name="Wu L."/>
            <person name="Ma J."/>
        </authorList>
    </citation>
    <scope>NUCLEOTIDE SEQUENCE [LARGE SCALE GENOMIC DNA]</scope>
    <source>
        <strain evidence="2 3">JCM 19585</strain>
    </source>
</reference>
<gene>
    <name evidence="2" type="ORF">GCM10009037_08020</name>
</gene>
<dbReference type="Gene3D" id="2.60.120.10">
    <property type="entry name" value="Jelly Rolls"/>
    <property type="match status" value="1"/>
</dbReference>
<proteinExistence type="predicted"/>
<dbReference type="SUPFAM" id="SSF51182">
    <property type="entry name" value="RmlC-like cupins"/>
    <property type="match status" value="1"/>
</dbReference>
<dbReference type="EMBL" id="BMPF01000001">
    <property type="protein sequence ID" value="GGL26756.1"/>
    <property type="molecule type" value="Genomic_DNA"/>
</dbReference>
<sequence>MDCYDDVDTDAADGEVVTTELHYSPDVLVKAFALGPGAAVEPHEHPEQTNVFHVLEGDLVVVADGEPERVGAPAVVPFERGVPHGARNESDETAVFTATMGPME</sequence>
<dbReference type="RefSeq" id="WP_188879326.1">
    <property type="nucleotide sequence ID" value="NZ_BMPF01000001.1"/>
</dbReference>